<sequence>MQSDRGLFTQQVNEAVIHAVIDAVRGELGADCQALLEPYLEGLRTVWMHQLALRGQVRTHADALAERINDITKALDAAQSSCQAFDPANPALDSAIPRLSIRPQTASPEPKREPARKSRGRALDGGSGEGVGDGDGEDVFLVERALGASRNMLAGRLHVRTTERFESLRALKDPERKADAPYLLRCGFCSVDGRTTYFTHCFLSHISVHPEEDAPPSPDRKK</sequence>
<feature type="region of interest" description="Disordered" evidence="1">
    <location>
        <begin position="90"/>
        <end position="135"/>
    </location>
</feature>
<protein>
    <submittedName>
        <fullName evidence="2">Uncharacterized protein</fullName>
    </submittedName>
</protein>
<evidence type="ECO:0000313" key="3">
    <source>
        <dbReference type="Proteomes" id="UP000315496"/>
    </source>
</evidence>
<evidence type="ECO:0000313" key="2">
    <source>
        <dbReference type="EMBL" id="TNJ26564.1"/>
    </source>
</evidence>
<organism evidence="2 3">
    <name type="scientific">Giardia muris</name>
    <dbReference type="NCBI Taxonomy" id="5742"/>
    <lineage>
        <taxon>Eukaryota</taxon>
        <taxon>Metamonada</taxon>
        <taxon>Diplomonadida</taxon>
        <taxon>Hexamitidae</taxon>
        <taxon>Giardiinae</taxon>
        <taxon>Giardia</taxon>
    </lineage>
</organism>
<proteinExistence type="predicted"/>
<dbReference type="Proteomes" id="UP000315496">
    <property type="component" value="Chromosome 5"/>
</dbReference>
<dbReference type="VEuPathDB" id="GiardiaDB:GMRT_16383"/>
<evidence type="ECO:0000256" key="1">
    <source>
        <dbReference type="SAM" id="MobiDB-lite"/>
    </source>
</evidence>
<comment type="caution">
    <text evidence="2">The sequence shown here is derived from an EMBL/GenBank/DDBJ whole genome shotgun (WGS) entry which is preliminary data.</text>
</comment>
<dbReference type="AlphaFoldDB" id="A0A4Z1SLN3"/>
<keyword evidence="3" id="KW-1185">Reference proteome</keyword>
<name>A0A4Z1SLN3_GIAMU</name>
<gene>
    <name evidence="2" type="ORF">GMRT_16383</name>
</gene>
<dbReference type="EMBL" id="VDLU01000005">
    <property type="protein sequence ID" value="TNJ26564.1"/>
    <property type="molecule type" value="Genomic_DNA"/>
</dbReference>
<reference evidence="2 3" key="1">
    <citation type="submission" date="2019-05" db="EMBL/GenBank/DDBJ databases">
        <title>The compact genome of Giardia muris reveals important steps in the evolution of intestinal protozoan parasites.</title>
        <authorList>
            <person name="Xu F."/>
            <person name="Jimenez-Gonzalez A."/>
            <person name="Einarsson E."/>
            <person name="Astvaldsson A."/>
            <person name="Peirasmaki D."/>
            <person name="Eckmann L."/>
            <person name="Andersson J.O."/>
            <person name="Svard S.G."/>
            <person name="Jerlstrom-Hultqvist J."/>
        </authorList>
    </citation>
    <scope>NUCLEOTIDE SEQUENCE [LARGE SCALE GENOMIC DNA]</scope>
    <source>
        <strain evidence="2 3">Roberts-Thomson</strain>
    </source>
</reference>
<accession>A0A4Z1SLN3</accession>